<dbReference type="Gene3D" id="1.10.443.10">
    <property type="entry name" value="Intergrase catalytic core"/>
    <property type="match status" value="1"/>
</dbReference>
<dbReference type="GO" id="GO:0015074">
    <property type="term" value="P:DNA integration"/>
    <property type="evidence" value="ECO:0007669"/>
    <property type="project" value="InterPro"/>
</dbReference>
<evidence type="ECO:0000259" key="5">
    <source>
        <dbReference type="PROSITE" id="PS51900"/>
    </source>
</evidence>
<dbReference type="InterPro" id="IPR011010">
    <property type="entry name" value="DNA_brk_join_enz"/>
</dbReference>
<feature type="domain" description="Core-binding (CB)" evidence="5">
    <location>
        <begin position="72"/>
        <end position="152"/>
    </location>
</feature>
<dbReference type="PROSITE" id="PS51900">
    <property type="entry name" value="CB"/>
    <property type="match status" value="1"/>
</dbReference>
<dbReference type="PROSITE" id="PS51898">
    <property type="entry name" value="TYR_RECOMBINASE"/>
    <property type="match status" value="1"/>
</dbReference>
<dbReference type="GO" id="GO:0006310">
    <property type="term" value="P:DNA recombination"/>
    <property type="evidence" value="ECO:0007669"/>
    <property type="project" value="UniProtKB-KW"/>
</dbReference>
<reference evidence="6 7" key="1">
    <citation type="submission" date="2015-09" db="EMBL/GenBank/DDBJ databases">
        <authorList>
            <consortium name="Pathogen Informatics"/>
        </authorList>
    </citation>
    <scope>NUCLEOTIDE SEQUENCE [LARGE SCALE GENOMIC DNA]</scope>
    <source>
        <strain evidence="6 7">2789STDY5834841</strain>
    </source>
</reference>
<dbReference type="EMBL" id="CYZO01000014">
    <property type="protein sequence ID" value="CUN97745.1"/>
    <property type="molecule type" value="Genomic_DNA"/>
</dbReference>
<dbReference type="Gene3D" id="1.10.150.130">
    <property type="match status" value="1"/>
</dbReference>
<accession>A0A174BDE3</accession>
<dbReference type="InterPro" id="IPR010998">
    <property type="entry name" value="Integrase_recombinase_N"/>
</dbReference>
<sequence length="315" mass="36072">MATAKKLPSGSWRCLVYSHTENIRQKDGTVKKKRIYESFTCDDPTARGKRKCEQIAAEWAANKDAGVTVENITLGVAYDRYIESKNKTLSPATIREYKRQRERNLPTLMPLKLKDITCDMIQIAINEEASGKSPKTVRNIHGLLSAVLGVYRPDLQLNTTLPKKVRPELYIPSDEEIKKLIEYVKNDEMEIPILLAAFGPMRRGEICALDSSDIKDGVVHVSKSMVLDSERNWVIKSPKSYSGDRYIRFPDFVLSKLSKNGRITSLNPSMITDRFRDILKRTGIPHFRFHDLRHPYVKLTTKKFATFFENFRATA</sequence>
<evidence type="ECO:0000313" key="6">
    <source>
        <dbReference type="EMBL" id="CUN97745.1"/>
    </source>
</evidence>
<dbReference type="GO" id="GO:0003677">
    <property type="term" value="F:DNA binding"/>
    <property type="evidence" value="ECO:0007669"/>
    <property type="project" value="UniProtKB-UniRule"/>
</dbReference>
<feature type="domain" description="Tyr recombinase" evidence="4">
    <location>
        <begin position="167"/>
        <end position="315"/>
    </location>
</feature>
<dbReference type="RefSeq" id="WP_172675385.1">
    <property type="nucleotide sequence ID" value="NZ_CYZO01000014.1"/>
</dbReference>
<dbReference type="InterPro" id="IPR044068">
    <property type="entry name" value="CB"/>
</dbReference>
<proteinExistence type="predicted"/>
<keyword evidence="2" id="KW-0233">DNA recombination</keyword>
<keyword evidence="1 3" id="KW-0238">DNA-binding</keyword>
<organism evidence="6 7">
    <name type="scientific">[Ruminococcus] torques</name>
    <dbReference type="NCBI Taxonomy" id="33039"/>
    <lineage>
        <taxon>Bacteria</taxon>
        <taxon>Bacillati</taxon>
        <taxon>Bacillota</taxon>
        <taxon>Clostridia</taxon>
        <taxon>Lachnospirales</taxon>
        <taxon>Lachnospiraceae</taxon>
        <taxon>Mediterraneibacter</taxon>
    </lineage>
</organism>
<evidence type="ECO:0000256" key="3">
    <source>
        <dbReference type="PROSITE-ProRule" id="PRU01248"/>
    </source>
</evidence>
<dbReference type="AlphaFoldDB" id="A0A174BDE3"/>
<dbReference type="Proteomes" id="UP000095787">
    <property type="component" value="Unassembled WGS sequence"/>
</dbReference>
<evidence type="ECO:0000259" key="4">
    <source>
        <dbReference type="PROSITE" id="PS51898"/>
    </source>
</evidence>
<gene>
    <name evidence="6" type="ORF">ERS852456_01299</name>
</gene>
<protein>
    <submittedName>
        <fullName evidence="6">Site-specific recombinase XerD</fullName>
    </submittedName>
</protein>
<dbReference type="InterPro" id="IPR013762">
    <property type="entry name" value="Integrase-like_cat_sf"/>
</dbReference>
<evidence type="ECO:0000256" key="2">
    <source>
        <dbReference type="ARBA" id="ARBA00023172"/>
    </source>
</evidence>
<name>A0A174BDE3_9FIRM</name>
<evidence type="ECO:0000313" key="7">
    <source>
        <dbReference type="Proteomes" id="UP000095787"/>
    </source>
</evidence>
<dbReference type="CDD" id="cd01189">
    <property type="entry name" value="INT_ICEBs1_C_like"/>
    <property type="match status" value="1"/>
</dbReference>
<evidence type="ECO:0000256" key="1">
    <source>
        <dbReference type="ARBA" id="ARBA00023125"/>
    </source>
</evidence>
<dbReference type="InterPro" id="IPR002104">
    <property type="entry name" value="Integrase_catalytic"/>
</dbReference>
<dbReference type="SUPFAM" id="SSF56349">
    <property type="entry name" value="DNA breaking-rejoining enzymes"/>
    <property type="match status" value="1"/>
</dbReference>